<accession>A0A2K9N8N7</accession>
<dbReference type="Pfam" id="PF00072">
    <property type="entry name" value="Response_reg"/>
    <property type="match status" value="1"/>
</dbReference>
<feature type="modified residue" description="4-aspartylphosphate" evidence="2">
    <location>
        <position position="66"/>
    </location>
</feature>
<dbReference type="PANTHER" id="PTHR44591">
    <property type="entry name" value="STRESS RESPONSE REGULATOR PROTEIN 1"/>
    <property type="match status" value="1"/>
</dbReference>
<dbReference type="PANTHER" id="PTHR44591:SF3">
    <property type="entry name" value="RESPONSE REGULATORY DOMAIN-CONTAINING PROTEIN"/>
    <property type="match status" value="1"/>
</dbReference>
<proteinExistence type="predicted"/>
<name>A0A2K9N8N7_9PROT</name>
<evidence type="ECO:0000313" key="4">
    <source>
        <dbReference type="EMBL" id="AUN29444.1"/>
    </source>
</evidence>
<keyword evidence="5" id="KW-1185">Reference proteome</keyword>
<dbReference type="KEGG" id="ncb:C0V82_03725"/>
<evidence type="ECO:0000256" key="1">
    <source>
        <dbReference type="ARBA" id="ARBA00022553"/>
    </source>
</evidence>
<dbReference type="SMART" id="SM00448">
    <property type="entry name" value="REC"/>
    <property type="match status" value="1"/>
</dbReference>
<gene>
    <name evidence="4" type="ORF">C0V82_03725</name>
</gene>
<protein>
    <submittedName>
        <fullName evidence="4">Response regulator</fullName>
    </submittedName>
</protein>
<feature type="domain" description="Response regulatory" evidence="3">
    <location>
        <begin position="16"/>
        <end position="134"/>
    </location>
</feature>
<dbReference type="AlphaFoldDB" id="A0A2K9N8N7"/>
<dbReference type="Gene3D" id="3.40.50.2300">
    <property type="match status" value="1"/>
</dbReference>
<dbReference type="Proteomes" id="UP000234752">
    <property type="component" value="Chromosome eg_1"/>
</dbReference>
<reference evidence="4 5" key="1">
    <citation type="submission" date="2017-12" db="EMBL/GenBank/DDBJ databases">
        <title>Genomes of bacteria within cyanobacterial aggregates.</title>
        <authorList>
            <person name="Cai H."/>
        </authorList>
    </citation>
    <scope>NUCLEOTIDE SEQUENCE [LARGE SCALE GENOMIC DNA]</scope>
    <source>
        <strain evidence="4 5">TH16</strain>
    </source>
</reference>
<evidence type="ECO:0000259" key="3">
    <source>
        <dbReference type="PROSITE" id="PS50110"/>
    </source>
</evidence>
<evidence type="ECO:0000256" key="2">
    <source>
        <dbReference type="PROSITE-ProRule" id="PRU00169"/>
    </source>
</evidence>
<dbReference type="InterPro" id="IPR001789">
    <property type="entry name" value="Sig_transdc_resp-reg_receiver"/>
</dbReference>
<dbReference type="EMBL" id="CP025611">
    <property type="protein sequence ID" value="AUN29444.1"/>
    <property type="molecule type" value="Genomic_DNA"/>
</dbReference>
<organism evidence="4 5">
    <name type="scientific">Niveispirillum cyanobacteriorum</name>
    <dbReference type="NCBI Taxonomy" id="1612173"/>
    <lineage>
        <taxon>Bacteria</taxon>
        <taxon>Pseudomonadati</taxon>
        <taxon>Pseudomonadota</taxon>
        <taxon>Alphaproteobacteria</taxon>
        <taxon>Rhodospirillales</taxon>
        <taxon>Azospirillaceae</taxon>
        <taxon>Niveispirillum</taxon>
    </lineage>
</organism>
<keyword evidence="1 2" id="KW-0597">Phosphoprotein</keyword>
<evidence type="ECO:0000313" key="5">
    <source>
        <dbReference type="Proteomes" id="UP000234752"/>
    </source>
</evidence>
<dbReference type="GO" id="GO:0000160">
    <property type="term" value="P:phosphorelay signal transduction system"/>
    <property type="evidence" value="ECO:0007669"/>
    <property type="project" value="InterPro"/>
</dbReference>
<dbReference type="InterPro" id="IPR050595">
    <property type="entry name" value="Bact_response_regulator"/>
</dbReference>
<dbReference type="PROSITE" id="PS50110">
    <property type="entry name" value="RESPONSE_REGULATORY"/>
    <property type="match status" value="1"/>
</dbReference>
<sequence length="138" mass="15434">MGKSAMVGFSSFSRMNALIVEDQAFIRTVVSRILKQLEFNQIFEADEGTGGLTLALERKPDVIICDIEMAPMDGLTFLQQLRQKEELGRRTPVIFLTNHAQKDMVLKARDLGVNAFIAKPVTVVGLREKLAVLLSTRR</sequence>
<dbReference type="InterPro" id="IPR011006">
    <property type="entry name" value="CheY-like_superfamily"/>
</dbReference>
<dbReference type="SUPFAM" id="SSF52172">
    <property type="entry name" value="CheY-like"/>
    <property type="match status" value="1"/>
</dbReference>